<dbReference type="GO" id="GO:0006401">
    <property type="term" value="P:RNA catabolic process"/>
    <property type="evidence" value="ECO:0007669"/>
    <property type="project" value="InterPro"/>
</dbReference>
<name>A0A1I0K655_9FIRM</name>
<dbReference type="GO" id="GO:0004519">
    <property type="term" value="F:endonuclease activity"/>
    <property type="evidence" value="ECO:0007669"/>
    <property type="project" value="UniProtKB-KW"/>
</dbReference>
<organism evidence="8 9">
    <name type="scientific">Enterocloster lavalensis</name>
    <dbReference type="NCBI Taxonomy" id="460384"/>
    <lineage>
        <taxon>Bacteria</taxon>
        <taxon>Bacillati</taxon>
        <taxon>Bacillota</taxon>
        <taxon>Clostridia</taxon>
        <taxon>Lachnospirales</taxon>
        <taxon>Lachnospiraceae</taxon>
        <taxon>Enterocloster</taxon>
    </lineage>
</organism>
<dbReference type="EMBL" id="FOIM01000047">
    <property type="protein sequence ID" value="SEU18607.1"/>
    <property type="molecule type" value="Genomic_DNA"/>
</dbReference>
<reference evidence="9" key="1">
    <citation type="submission" date="2016-10" db="EMBL/GenBank/DDBJ databases">
        <authorList>
            <person name="Varghese N."/>
            <person name="Submissions S."/>
        </authorList>
    </citation>
    <scope>NUCLEOTIDE SEQUENCE [LARGE SCALE GENOMIC DNA]</scope>
    <source>
        <strain evidence="9">NLAE-zl-G277</strain>
    </source>
</reference>
<keyword evidence="4" id="KW-0255">Endonuclease</keyword>
<dbReference type="AlphaFoldDB" id="A0A1I0K655"/>
<dbReference type="Pfam" id="PF06769">
    <property type="entry name" value="YoeB_toxin"/>
    <property type="match status" value="1"/>
</dbReference>
<evidence type="ECO:0000256" key="1">
    <source>
        <dbReference type="ARBA" id="ARBA00008172"/>
    </source>
</evidence>
<dbReference type="PANTHER" id="PTHR38039">
    <property type="entry name" value="TOXIN YOEB"/>
    <property type="match status" value="1"/>
</dbReference>
<dbReference type="STRING" id="460384.SAMN05216313_14716"/>
<keyword evidence="5" id="KW-0378">Hydrolase</keyword>
<dbReference type="Proteomes" id="UP000198508">
    <property type="component" value="Unassembled WGS sequence"/>
</dbReference>
<dbReference type="PANTHER" id="PTHR38039:SF1">
    <property type="entry name" value="TOXIN YOEB"/>
    <property type="match status" value="1"/>
</dbReference>
<protein>
    <recommendedName>
        <fullName evidence="7">Endoribonuclease YoeB</fullName>
    </recommendedName>
    <alternativeName>
        <fullName evidence="6">Putative mRNA interferase YoeB</fullName>
    </alternativeName>
</protein>
<dbReference type="RefSeq" id="WP_092371223.1">
    <property type="nucleotide sequence ID" value="NZ_DAINWJ010000087.1"/>
</dbReference>
<gene>
    <name evidence="8" type="ORF">SAMN05216313_14716</name>
</gene>
<dbReference type="SUPFAM" id="SSF143011">
    <property type="entry name" value="RelE-like"/>
    <property type="match status" value="1"/>
</dbReference>
<evidence type="ECO:0000256" key="2">
    <source>
        <dbReference type="ARBA" id="ARBA00022649"/>
    </source>
</evidence>
<evidence type="ECO:0000256" key="5">
    <source>
        <dbReference type="ARBA" id="ARBA00022801"/>
    </source>
</evidence>
<evidence type="ECO:0000256" key="4">
    <source>
        <dbReference type="ARBA" id="ARBA00022759"/>
    </source>
</evidence>
<keyword evidence="3" id="KW-0540">Nuclease</keyword>
<dbReference type="GO" id="GO:0045892">
    <property type="term" value="P:negative regulation of DNA-templated transcription"/>
    <property type="evidence" value="ECO:0007669"/>
    <property type="project" value="TreeGrafter"/>
</dbReference>
<evidence type="ECO:0000313" key="8">
    <source>
        <dbReference type="EMBL" id="SEU18607.1"/>
    </source>
</evidence>
<dbReference type="GeneID" id="93280269"/>
<dbReference type="InterPro" id="IPR009614">
    <property type="entry name" value="YoeB_toxin"/>
</dbReference>
<sequence>MSEKIWSDDAWEDYLYWQTQDKKTVKRINELIKDIERNGCMKGIGKPEPLLGDLRGEYSRRINDKDRLVYHMEGGCIYIVHCKGHYGDK</sequence>
<evidence type="ECO:0000256" key="6">
    <source>
        <dbReference type="ARBA" id="ARBA00030388"/>
    </source>
</evidence>
<evidence type="ECO:0000256" key="7">
    <source>
        <dbReference type="ARBA" id="ARBA00050056"/>
    </source>
</evidence>
<accession>A0A1I0K655</accession>
<evidence type="ECO:0000256" key="3">
    <source>
        <dbReference type="ARBA" id="ARBA00022722"/>
    </source>
</evidence>
<keyword evidence="2" id="KW-1277">Toxin-antitoxin system</keyword>
<dbReference type="NCBIfam" id="TIGR02116">
    <property type="entry name" value="toxin_Txe_YoeB"/>
    <property type="match status" value="1"/>
</dbReference>
<dbReference type="GO" id="GO:0016787">
    <property type="term" value="F:hydrolase activity"/>
    <property type="evidence" value="ECO:0007669"/>
    <property type="project" value="UniProtKB-KW"/>
</dbReference>
<proteinExistence type="inferred from homology"/>
<keyword evidence="9" id="KW-1185">Reference proteome</keyword>
<comment type="similarity">
    <text evidence="1">Belongs to the YoeB family.</text>
</comment>
<evidence type="ECO:0000313" key="9">
    <source>
        <dbReference type="Proteomes" id="UP000198508"/>
    </source>
</evidence>
<dbReference type="InterPro" id="IPR035093">
    <property type="entry name" value="RelE/ParE_toxin_dom_sf"/>
</dbReference>
<dbReference type="Gene3D" id="3.30.2310.20">
    <property type="entry name" value="RelE-like"/>
    <property type="match status" value="1"/>
</dbReference>